<protein>
    <recommendedName>
        <fullName evidence="1">NYN domain-containing protein</fullName>
    </recommendedName>
</protein>
<sequence>MVFVDGFNLYHALDDLCKNLTKTTAIKHNHLKWLDLHGLSSAFITKADSLAGVYYFSAYATWRQNGSYQRHQTYVQALQSKGVAVVLGKFKERPNQCKKCGAQWIKHEEKATDVNIAIHLVQAAYADKFDRAIVMTADTDIVPAIRMVKKLFPNKQVDVAIPVGHTGKTAELRMVCDNTITMKLSHFQRNRLPETFTTAKGTTVTVPDAYKIK</sequence>
<dbReference type="AlphaFoldDB" id="A0A8J3CLU0"/>
<proteinExistence type="predicted"/>
<gene>
    <name evidence="2" type="ORF">GCM10009007_18950</name>
</gene>
<dbReference type="CDD" id="cd18722">
    <property type="entry name" value="PIN_NicB-like"/>
    <property type="match status" value="1"/>
</dbReference>
<dbReference type="InterPro" id="IPR047140">
    <property type="entry name" value="LabA"/>
</dbReference>
<dbReference type="GO" id="GO:0004540">
    <property type="term" value="F:RNA nuclease activity"/>
    <property type="evidence" value="ECO:0007669"/>
    <property type="project" value="InterPro"/>
</dbReference>
<dbReference type="Pfam" id="PF01936">
    <property type="entry name" value="NYN"/>
    <property type="match status" value="1"/>
</dbReference>
<evidence type="ECO:0000313" key="3">
    <source>
        <dbReference type="Proteomes" id="UP000614287"/>
    </source>
</evidence>
<dbReference type="PANTHER" id="PTHR35458:SF2">
    <property type="entry name" value="SLR0755 PROTEIN"/>
    <property type="match status" value="1"/>
</dbReference>
<feature type="domain" description="NYN" evidence="1">
    <location>
        <begin position="1"/>
        <end position="182"/>
    </location>
</feature>
<comment type="caution">
    <text evidence="2">The sequence shown here is derived from an EMBL/GenBank/DDBJ whole genome shotgun (WGS) entry which is preliminary data.</text>
</comment>
<evidence type="ECO:0000313" key="2">
    <source>
        <dbReference type="EMBL" id="GHA78192.1"/>
    </source>
</evidence>
<dbReference type="EMBL" id="BMZG01000011">
    <property type="protein sequence ID" value="GHA78192.1"/>
    <property type="molecule type" value="Genomic_DNA"/>
</dbReference>
<evidence type="ECO:0000259" key="1">
    <source>
        <dbReference type="Pfam" id="PF01936"/>
    </source>
</evidence>
<accession>A0A8J3CLU0</accession>
<reference evidence="2" key="1">
    <citation type="journal article" date="2014" name="Int. J. Syst. Evol. Microbiol.">
        <title>Complete genome sequence of Corynebacterium casei LMG S-19264T (=DSM 44701T), isolated from a smear-ripened cheese.</title>
        <authorList>
            <consortium name="US DOE Joint Genome Institute (JGI-PGF)"/>
            <person name="Walter F."/>
            <person name="Albersmeier A."/>
            <person name="Kalinowski J."/>
            <person name="Ruckert C."/>
        </authorList>
    </citation>
    <scope>NUCLEOTIDE SEQUENCE</scope>
    <source>
        <strain evidence="2">KCTC 32501</strain>
    </source>
</reference>
<dbReference type="Proteomes" id="UP000614287">
    <property type="component" value="Unassembled WGS sequence"/>
</dbReference>
<name>A0A8J3CLU0_9BURK</name>
<dbReference type="InterPro" id="IPR021139">
    <property type="entry name" value="NYN"/>
</dbReference>
<dbReference type="Gene3D" id="3.40.50.1010">
    <property type="entry name" value="5'-nuclease"/>
    <property type="match status" value="1"/>
</dbReference>
<keyword evidence="3" id="KW-1185">Reference proteome</keyword>
<dbReference type="PANTHER" id="PTHR35458">
    <property type="entry name" value="SLR0755 PROTEIN"/>
    <property type="match status" value="1"/>
</dbReference>
<reference evidence="2" key="2">
    <citation type="submission" date="2020-09" db="EMBL/GenBank/DDBJ databases">
        <authorList>
            <person name="Sun Q."/>
            <person name="Kim S."/>
        </authorList>
    </citation>
    <scope>NUCLEOTIDE SEQUENCE</scope>
    <source>
        <strain evidence="2">KCTC 32501</strain>
    </source>
</reference>
<organism evidence="2 3">
    <name type="scientific">Formosimonas limnophila</name>
    <dbReference type="NCBI Taxonomy" id="1384487"/>
    <lineage>
        <taxon>Bacteria</taxon>
        <taxon>Pseudomonadati</taxon>
        <taxon>Pseudomonadota</taxon>
        <taxon>Betaproteobacteria</taxon>
        <taxon>Burkholderiales</taxon>
        <taxon>Burkholderiaceae</taxon>
        <taxon>Formosimonas</taxon>
    </lineage>
</organism>